<proteinExistence type="predicted"/>
<dbReference type="Proteomes" id="UP001147746">
    <property type="component" value="Unassembled WGS sequence"/>
</dbReference>
<accession>A0A9W9QE14</accession>
<protein>
    <submittedName>
        <fullName evidence="1">Uncharacterized protein</fullName>
    </submittedName>
</protein>
<comment type="caution">
    <text evidence="1">The sequence shown here is derived from an EMBL/GenBank/DDBJ whole genome shotgun (WGS) entry which is preliminary data.</text>
</comment>
<dbReference type="EMBL" id="JAPZBO010000001">
    <property type="protein sequence ID" value="KAJ5331224.1"/>
    <property type="molecule type" value="Genomic_DNA"/>
</dbReference>
<keyword evidence="2" id="KW-1185">Reference proteome</keyword>
<sequence>MVPSPLDGVCRAGLLKPTPSSETGLPAKQHGHYSRGCGFVMGAILALCAKRLCNEVRSGAGGHDESTTEMCGQVQCGSWDVNVNGATRPEQSLISHMSLAKSQSDPLKTFFPGSMGRGTSNPRRVMMGRPDSLYGLARVVDGAPGTISKEIKAQDGDGITRQRRVWSR</sequence>
<evidence type="ECO:0000313" key="2">
    <source>
        <dbReference type="Proteomes" id="UP001147746"/>
    </source>
</evidence>
<reference evidence="1" key="2">
    <citation type="journal article" date="2023" name="IMA Fungus">
        <title>Comparative genomic study of the Penicillium genus elucidates a diverse pangenome and 15 lateral gene transfer events.</title>
        <authorList>
            <person name="Petersen C."/>
            <person name="Sorensen T."/>
            <person name="Nielsen M.R."/>
            <person name="Sondergaard T.E."/>
            <person name="Sorensen J.L."/>
            <person name="Fitzpatrick D.A."/>
            <person name="Frisvad J.C."/>
            <person name="Nielsen K.L."/>
        </authorList>
    </citation>
    <scope>NUCLEOTIDE SEQUENCE</scope>
    <source>
        <strain evidence="1">IBT 21472</strain>
    </source>
</reference>
<gene>
    <name evidence="1" type="ORF">N7476_001007</name>
</gene>
<reference evidence="1" key="1">
    <citation type="submission" date="2022-12" db="EMBL/GenBank/DDBJ databases">
        <authorList>
            <person name="Petersen C."/>
        </authorList>
    </citation>
    <scope>NUCLEOTIDE SEQUENCE</scope>
    <source>
        <strain evidence="1">IBT 21472</strain>
    </source>
</reference>
<evidence type="ECO:0000313" key="1">
    <source>
        <dbReference type="EMBL" id="KAJ5331224.1"/>
    </source>
</evidence>
<dbReference type="AlphaFoldDB" id="A0A9W9QE14"/>
<organism evidence="1 2">
    <name type="scientific">Penicillium atrosanguineum</name>
    <dbReference type="NCBI Taxonomy" id="1132637"/>
    <lineage>
        <taxon>Eukaryota</taxon>
        <taxon>Fungi</taxon>
        <taxon>Dikarya</taxon>
        <taxon>Ascomycota</taxon>
        <taxon>Pezizomycotina</taxon>
        <taxon>Eurotiomycetes</taxon>
        <taxon>Eurotiomycetidae</taxon>
        <taxon>Eurotiales</taxon>
        <taxon>Aspergillaceae</taxon>
        <taxon>Penicillium</taxon>
    </lineage>
</organism>
<name>A0A9W9QE14_9EURO</name>